<evidence type="ECO:0000256" key="2">
    <source>
        <dbReference type="ARBA" id="ARBA00044238"/>
    </source>
</evidence>
<reference evidence="3 4" key="1">
    <citation type="journal article" date="2020" name="FEMS Microbiol. Ecol.">
        <title>Temporal dynamics of bacterial communities during seed development and maturation.</title>
        <authorList>
            <person name="Chesneau G."/>
            <person name="Torres-Cortes G."/>
            <person name="Briand M."/>
            <person name="Darrasse A."/>
            <person name="Preveaux A."/>
            <person name="Marais C."/>
            <person name="Jacques M.A."/>
            <person name="Shade A."/>
            <person name="Barret M."/>
        </authorList>
    </citation>
    <scope>NUCLEOTIDE SEQUENCE [LARGE SCALE GENOMIC DNA]</scope>
    <source>
        <strain evidence="3 4">CFBP13732</strain>
    </source>
</reference>
<dbReference type="RefSeq" id="WP_133845469.1">
    <property type="nucleotide sequence ID" value="NZ_CP022725.1"/>
</dbReference>
<organism evidence="3 4">
    <name type="scientific">Erwinia persicina</name>
    <dbReference type="NCBI Taxonomy" id="55211"/>
    <lineage>
        <taxon>Bacteria</taxon>
        <taxon>Pseudomonadati</taxon>
        <taxon>Pseudomonadota</taxon>
        <taxon>Gammaproteobacteria</taxon>
        <taxon>Enterobacterales</taxon>
        <taxon>Erwiniaceae</taxon>
        <taxon>Erwinia</taxon>
    </lineage>
</organism>
<gene>
    <name evidence="3" type="primary">pheM</name>
    <name evidence="3" type="ORF">IFT93_02620</name>
</gene>
<comment type="caution">
    <text evidence="3">The sequence shown here is derived from an EMBL/GenBank/DDBJ whole genome shotgun (WGS) entry which is preliminary data.</text>
</comment>
<evidence type="ECO:0000256" key="1">
    <source>
        <dbReference type="ARBA" id="ARBA00022623"/>
    </source>
</evidence>
<evidence type="ECO:0000313" key="4">
    <source>
        <dbReference type="Proteomes" id="UP000661012"/>
    </source>
</evidence>
<keyword evidence="4" id="KW-1185">Reference proteome</keyword>
<dbReference type="Proteomes" id="UP000661012">
    <property type="component" value="Unassembled WGS sequence"/>
</dbReference>
<dbReference type="EMBL" id="JACYNN010000001">
    <property type="protein sequence ID" value="MBD8105315.1"/>
    <property type="molecule type" value="Genomic_DNA"/>
</dbReference>
<dbReference type="NCBIfam" id="NF033686">
    <property type="entry name" value="leader_PheM_1"/>
    <property type="match status" value="1"/>
</dbReference>
<proteinExistence type="predicted"/>
<name>A0ABR8ZNR4_9GAMM</name>
<dbReference type="GeneID" id="45082334"/>
<sequence length="14" mass="1762">MNTAIFRFFFYFSA</sequence>
<evidence type="ECO:0000313" key="3">
    <source>
        <dbReference type="EMBL" id="MBD8105315.1"/>
    </source>
</evidence>
<accession>A0ABR8ZNR4</accession>
<keyword evidence="1" id="KW-0428">Leader peptide</keyword>
<dbReference type="InterPro" id="IPR049616">
    <property type="entry name" value="PheM"/>
</dbReference>
<protein>
    <recommendedName>
        <fullName evidence="2">pheST attenuator peptide</fullName>
    </recommendedName>
</protein>